<dbReference type="PROSITE" id="PS00028">
    <property type="entry name" value="ZINC_FINGER_C2H2_1"/>
    <property type="match status" value="4"/>
</dbReference>
<evidence type="ECO:0000256" key="5">
    <source>
        <dbReference type="ARBA" id="ARBA00022833"/>
    </source>
</evidence>
<keyword evidence="3" id="KW-0677">Repeat</keyword>
<dbReference type="SMART" id="SM00355">
    <property type="entry name" value="ZnF_C2H2"/>
    <property type="match status" value="5"/>
</dbReference>
<feature type="region of interest" description="Disordered" evidence="8">
    <location>
        <begin position="21"/>
        <end position="82"/>
    </location>
</feature>
<dbReference type="GO" id="GO:0005634">
    <property type="term" value="C:nucleus"/>
    <property type="evidence" value="ECO:0007669"/>
    <property type="project" value="UniProtKB-SubCell"/>
</dbReference>
<dbReference type="AlphaFoldDB" id="A0A226DFR5"/>
<feature type="region of interest" description="Disordered" evidence="8">
    <location>
        <begin position="351"/>
        <end position="390"/>
    </location>
</feature>
<name>A0A226DFR5_FOLCA</name>
<dbReference type="EMBL" id="LNIX01000020">
    <property type="protein sequence ID" value="OXA44019.1"/>
    <property type="molecule type" value="Genomic_DNA"/>
</dbReference>
<evidence type="ECO:0000256" key="1">
    <source>
        <dbReference type="ARBA" id="ARBA00004123"/>
    </source>
</evidence>
<feature type="domain" description="C2H2-type" evidence="9">
    <location>
        <begin position="224"/>
        <end position="252"/>
    </location>
</feature>
<dbReference type="PROSITE" id="PS50157">
    <property type="entry name" value="ZINC_FINGER_C2H2_2"/>
    <property type="match status" value="3"/>
</dbReference>
<accession>A0A226DFR5</accession>
<dbReference type="Proteomes" id="UP000198287">
    <property type="component" value="Unassembled WGS sequence"/>
</dbReference>
<dbReference type="PANTHER" id="PTHR24406">
    <property type="entry name" value="TRANSCRIPTIONAL REPRESSOR CTCFL-RELATED"/>
    <property type="match status" value="1"/>
</dbReference>
<dbReference type="InterPro" id="IPR036236">
    <property type="entry name" value="Znf_C2H2_sf"/>
</dbReference>
<evidence type="ECO:0000313" key="11">
    <source>
        <dbReference type="Proteomes" id="UP000198287"/>
    </source>
</evidence>
<evidence type="ECO:0000313" key="10">
    <source>
        <dbReference type="EMBL" id="OXA44019.1"/>
    </source>
</evidence>
<proteinExistence type="predicted"/>
<dbReference type="GO" id="GO:0008270">
    <property type="term" value="F:zinc ion binding"/>
    <property type="evidence" value="ECO:0007669"/>
    <property type="project" value="UniProtKB-KW"/>
</dbReference>
<gene>
    <name evidence="10" type="ORF">Fcan01_21057</name>
</gene>
<dbReference type="OrthoDB" id="67700at2759"/>
<sequence length="410" mass="46620">MEVNDTQPKFFILLNALAPTTEKMDSGESFEENGPLPAEETHSIQPQPTPADDNHVQSPSAKGRASKAKKLPQVGEKGAESGRREMEKIFPCKICLCPFTNRTSARRHAHTHLNCSELEQKKIFHVTCPHCQKVFTQRRYFIDHVKALEGLKDFGCPACKMTFTHKASLNRHLFVHLSPEEQAEAKQSWRHECHFCSKRFRFPSFLARHLLKHTEEKGKVRKDIECLHCRQSFTSKWYLGKHLKKDHPSEQSLSNSVPSNDDIVSIIYISPIHLRRPSRGQCGHDGDETKAFFYPNNAIRKTLVITYPWKLKDFVICEIAFCSRLANCTAMQTTEMEDEVVGEVEVNRDIGDVTATTTVTPSRRCGDDDGDGEEETVPRDETGIQSDADLSHESLKLPDQLFSERDEGKL</sequence>
<evidence type="ECO:0000256" key="2">
    <source>
        <dbReference type="ARBA" id="ARBA00022723"/>
    </source>
</evidence>
<dbReference type="InterPro" id="IPR013087">
    <property type="entry name" value="Znf_C2H2_type"/>
</dbReference>
<evidence type="ECO:0000256" key="8">
    <source>
        <dbReference type="SAM" id="MobiDB-lite"/>
    </source>
</evidence>
<feature type="domain" description="C2H2-type" evidence="9">
    <location>
        <begin position="154"/>
        <end position="181"/>
    </location>
</feature>
<evidence type="ECO:0000256" key="3">
    <source>
        <dbReference type="ARBA" id="ARBA00022737"/>
    </source>
</evidence>
<keyword evidence="5" id="KW-0862">Zinc</keyword>
<reference evidence="10 11" key="1">
    <citation type="submission" date="2015-12" db="EMBL/GenBank/DDBJ databases">
        <title>The genome of Folsomia candida.</title>
        <authorList>
            <person name="Faddeeva A."/>
            <person name="Derks M.F."/>
            <person name="Anvar Y."/>
            <person name="Smit S."/>
            <person name="Van Straalen N."/>
            <person name="Roelofs D."/>
        </authorList>
    </citation>
    <scope>NUCLEOTIDE SEQUENCE [LARGE SCALE GENOMIC DNA]</scope>
    <source>
        <strain evidence="10 11">VU population</strain>
        <tissue evidence="10">Whole body</tissue>
    </source>
</reference>
<comment type="caution">
    <text evidence="10">The sequence shown here is derived from an EMBL/GenBank/DDBJ whole genome shotgun (WGS) entry which is preliminary data.</text>
</comment>
<protein>
    <recommendedName>
        <fullName evidence="9">C2H2-type domain-containing protein</fullName>
    </recommendedName>
</protein>
<organism evidence="10 11">
    <name type="scientific">Folsomia candida</name>
    <name type="common">Springtail</name>
    <dbReference type="NCBI Taxonomy" id="158441"/>
    <lineage>
        <taxon>Eukaryota</taxon>
        <taxon>Metazoa</taxon>
        <taxon>Ecdysozoa</taxon>
        <taxon>Arthropoda</taxon>
        <taxon>Hexapoda</taxon>
        <taxon>Collembola</taxon>
        <taxon>Entomobryomorpha</taxon>
        <taxon>Isotomoidea</taxon>
        <taxon>Isotomidae</taxon>
        <taxon>Proisotominae</taxon>
        <taxon>Folsomia</taxon>
    </lineage>
</organism>
<evidence type="ECO:0000256" key="6">
    <source>
        <dbReference type="ARBA" id="ARBA00023242"/>
    </source>
</evidence>
<dbReference type="Gene3D" id="3.30.160.60">
    <property type="entry name" value="Classic Zinc Finger"/>
    <property type="match status" value="2"/>
</dbReference>
<dbReference type="InterPro" id="IPR050888">
    <property type="entry name" value="ZnF_C2H2-type_TF"/>
</dbReference>
<keyword evidence="2" id="KW-0479">Metal-binding</keyword>
<comment type="subcellular location">
    <subcellularLocation>
        <location evidence="1">Nucleus</location>
    </subcellularLocation>
</comment>
<keyword evidence="6" id="KW-0539">Nucleus</keyword>
<feature type="domain" description="C2H2-type" evidence="9">
    <location>
        <begin position="191"/>
        <end position="218"/>
    </location>
</feature>
<evidence type="ECO:0000256" key="7">
    <source>
        <dbReference type="PROSITE-ProRule" id="PRU00042"/>
    </source>
</evidence>
<evidence type="ECO:0000259" key="9">
    <source>
        <dbReference type="PROSITE" id="PS50157"/>
    </source>
</evidence>
<keyword evidence="11" id="KW-1185">Reference proteome</keyword>
<evidence type="ECO:0000256" key="4">
    <source>
        <dbReference type="ARBA" id="ARBA00022771"/>
    </source>
</evidence>
<dbReference type="SUPFAM" id="SSF57667">
    <property type="entry name" value="beta-beta-alpha zinc fingers"/>
    <property type="match status" value="2"/>
</dbReference>
<keyword evidence="4 7" id="KW-0863">Zinc-finger</keyword>
<dbReference type="Pfam" id="PF00096">
    <property type="entry name" value="zf-C2H2"/>
    <property type="match status" value="2"/>
</dbReference>